<keyword evidence="3" id="KW-1185">Reference proteome</keyword>
<keyword evidence="1" id="KW-1133">Transmembrane helix</keyword>
<feature type="transmembrane region" description="Helical" evidence="1">
    <location>
        <begin position="32"/>
        <end position="53"/>
    </location>
</feature>
<feature type="transmembrane region" description="Helical" evidence="1">
    <location>
        <begin position="73"/>
        <end position="91"/>
    </location>
</feature>
<dbReference type="RefSeq" id="WP_283075617.1">
    <property type="nucleotide sequence ID" value="NZ_CP121671.1"/>
</dbReference>
<feature type="transmembrane region" description="Helical" evidence="1">
    <location>
        <begin position="7"/>
        <end position="26"/>
    </location>
</feature>
<evidence type="ECO:0000256" key="1">
    <source>
        <dbReference type="SAM" id="Phobius"/>
    </source>
</evidence>
<accession>A0ABY8IWA4</accession>
<dbReference type="EMBL" id="CP121671">
    <property type="protein sequence ID" value="WFT73609.1"/>
    <property type="molecule type" value="Genomic_DNA"/>
</dbReference>
<dbReference type="Proteomes" id="UP001221597">
    <property type="component" value="Chromosome"/>
</dbReference>
<proteinExistence type="predicted"/>
<organism evidence="2 3">
    <name type="scientific">Halobacillus naozhouensis</name>
    <dbReference type="NCBI Taxonomy" id="554880"/>
    <lineage>
        <taxon>Bacteria</taxon>
        <taxon>Bacillati</taxon>
        <taxon>Bacillota</taxon>
        <taxon>Bacilli</taxon>
        <taxon>Bacillales</taxon>
        <taxon>Bacillaceae</taxon>
        <taxon>Halobacillus</taxon>
    </lineage>
</organism>
<evidence type="ECO:0000313" key="2">
    <source>
        <dbReference type="EMBL" id="WFT73609.1"/>
    </source>
</evidence>
<protein>
    <submittedName>
        <fullName evidence="2">Uncharacterized protein</fullName>
    </submittedName>
</protein>
<keyword evidence="1" id="KW-0472">Membrane</keyword>
<evidence type="ECO:0000313" key="3">
    <source>
        <dbReference type="Proteomes" id="UP001221597"/>
    </source>
</evidence>
<name>A0ABY8IWA4_9BACI</name>
<sequence length="94" mass="10289">MRKPTKYSVLLTCLILIAVAVLVFLYPNDDFAAIFFAIVMFISATSLAGIILASREIYVAKDLKNKMINVPCLIVFIVTFVTPGVFIFLVGSGP</sequence>
<reference evidence="2 3" key="1">
    <citation type="submission" date="2023-04" db="EMBL/GenBank/DDBJ databases">
        <title>Genome sequence of Halobacillus naozhouensis KACC 21980.</title>
        <authorList>
            <person name="Kim S."/>
            <person name="Heo J."/>
            <person name="Kwon S.-W."/>
        </authorList>
    </citation>
    <scope>NUCLEOTIDE SEQUENCE [LARGE SCALE GENOMIC DNA]</scope>
    <source>
        <strain evidence="2 3">KCTC 13234</strain>
    </source>
</reference>
<keyword evidence="1" id="KW-0812">Transmembrane</keyword>
<gene>
    <name evidence="2" type="ORF">P9989_14670</name>
</gene>